<dbReference type="GO" id="GO:0003677">
    <property type="term" value="F:DNA binding"/>
    <property type="evidence" value="ECO:0007669"/>
    <property type="project" value="UniProtKB-KW"/>
</dbReference>
<evidence type="ECO:0000313" key="8">
    <source>
        <dbReference type="EMBL" id="GFH57871.1"/>
    </source>
</evidence>
<feature type="region of interest" description="Disordered" evidence="6">
    <location>
        <begin position="407"/>
        <end position="442"/>
    </location>
</feature>
<dbReference type="AlphaFoldDB" id="A0AAD3HC71"/>
<dbReference type="EMBL" id="BLLK01000058">
    <property type="protein sequence ID" value="GFH57871.1"/>
    <property type="molecule type" value="Genomic_DNA"/>
</dbReference>
<evidence type="ECO:0000313" key="9">
    <source>
        <dbReference type="Proteomes" id="UP001054902"/>
    </source>
</evidence>
<reference evidence="8 9" key="1">
    <citation type="journal article" date="2021" name="Sci. Rep.">
        <title>The genome of the diatom Chaetoceros tenuissimus carries an ancient integrated fragment of an extant virus.</title>
        <authorList>
            <person name="Hongo Y."/>
            <person name="Kimura K."/>
            <person name="Takaki Y."/>
            <person name="Yoshida Y."/>
            <person name="Baba S."/>
            <person name="Kobayashi G."/>
            <person name="Nagasaki K."/>
            <person name="Hano T."/>
            <person name="Tomaru Y."/>
        </authorList>
    </citation>
    <scope>NUCLEOTIDE SEQUENCE [LARGE SCALE GENOMIC DNA]</scope>
    <source>
        <strain evidence="8 9">NIES-3715</strain>
    </source>
</reference>
<dbReference type="Proteomes" id="UP001054902">
    <property type="component" value="Unassembled WGS sequence"/>
</dbReference>
<feature type="zinc finger region" description="C3H1-type" evidence="5">
    <location>
        <begin position="113"/>
        <end position="141"/>
    </location>
</feature>
<evidence type="ECO:0000256" key="5">
    <source>
        <dbReference type="PROSITE-ProRule" id="PRU00723"/>
    </source>
</evidence>
<dbReference type="GO" id="GO:0003729">
    <property type="term" value="F:mRNA binding"/>
    <property type="evidence" value="ECO:0007669"/>
    <property type="project" value="UniProtKB-ARBA"/>
</dbReference>
<feature type="region of interest" description="Disordered" evidence="6">
    <location>
        <begin position="567"/>
        <end position="590"/>
    </location>
</feature>
<feature type="domain" description="C3H1-type" evidence="7">
    <location>
        <begin position="7"/>
        <end position="35"/>
    </location>
</feature>
<organism evidence="8 9">
    <name type="scientific">Chaetoceros tenuissimus</name>
    <dbReference type="NCBI Taxonomy" id="426638"/>
    <lineage>
        <taxon>Eukaryota</taxon>
        <taxon>Sar</taxon>
        <taxon>Stramenopiles</taxon>
        <taxon>Ochrophyta</taxon>
        <taxon>Bacillariophyta</taxon>
        <taxon>Coscinodiscophyceae</taxon>
        <taxon>Chaetocerotophycidae</taxon>
        <taxon>Chaetocerotales</taxon>
        <taxon>Chaetocerotaceae</taxon>
        <taxon>Chaetoceros</taxon>
    </lineage>
</organism>
<proteinExistence type="predicted"/>
<dbReference type="PANTHER" id="PTHR12506:SF50">
    <property type="entry name" value="ZINC FINGER CCCH DOMAIN-CONTAINING PROTEIN 26"/>
    <property type="match status" value="1"/>
</dbReference>
<feature type="region of interest" description="Disordered" evidence="6">
    <location>
        <begin position="603"/>
        <end position="630"/>
    </location>
</feature>
<feature type="zinc finger region" description="C3H1-type" evidence="5">
    <location>
        <begin position="50"/>
        <end position="78"/>
    </location>
</feature>
<comment type="caution">
    <text evidence="8">The sequence shown here is derived from an EMBL/GenBank/DDBJ whole genome shotgun (WGS) entry which is preliminary data.</text>
</comment>
<feature type="zinc finger region" description="C3H1-type" evidence="5">
    <location>
        <begin position="7"/>
        <end position="35"/>
    </location>
</feature>
<evidence type="ECO:0000256" key="1">
    <source>
        <dbReference type="ARBA" id="ARBA00022723"/>
    </source>
</evidence>
<evidence type="ECO:0000256" key="6">
    <source>
        <dbReference type="SAM" id="MobiDB-lite"/>
    </source>
</evidence>
<evidence type="ECO:0000256" key="4">
    <source>
        <dbReference type="ARBA" id="ARBA00023125"/>
    </source>
</evidence>
<evidence type="ECO:0000259" key="7">
    <source>
        <dbReference type="PROSITE" id="PS50103"/>
    </source>
</evidence>
<evidence type="ECO:0000256" key="2">
    <source>
        <dbReference type="ARBA" id="ARBA00022771"/>
    </source>
</evidence>
<feature type="compositionally biased region" description="Polar residues" evidence="6">
    <location>
        <begin position="364"/>
        <end position="375"/>
    </location>
</feature>
<name>A0AAD3HC71_9STRA</name>
<dbReference type="Pfam" id="PF00642">
    <property type="entry name" value="zf-CCCH"/>
    <property type="match status" value="3"/>
</dbReference>
<keyword evidence="9" id="KW-1185">Reference proteome</keyword>
<feature type="region of interest" description="Disordered" evidence="6">
    <location>
        <begin position="312"/>
        <end position="394"/>
    </location>
</feature>
<dbReference type="PANTHER" id="PTHR12506">
    <property type="entry name" value="PROTEIN PHOSPHATASE RELATED"/>
    <property type="match status" value="1"/>
</dbReference>
<dbReference type="InterPro" id="IPR050974">
    <property type="entry name" value="Plant_ZF_CCCH"/>
</dbReference>
<dbReference type="SMART" id="SM00356">
    <property type="entry name" value="ZnF_C3H1"/>
    <property type="match status" value="3"/>
</dbReference>
<protein>
    <recommendedName>
        <fullName evidence="7">C3H1-type domain-containing protein</fullName>
    </recommendedName>
</protein>
<evidence type="ECO:0000256" key="3">
    <source>
        <dbReference type="ARBA" id="ARBA00022833"/>
    </source>
</evidence>
<keyword evidence="4" id="KW-0238">DNA-binding</keyword>
<feature type="domain" description="C3H1-type" evidence="7">
    <location>
        <begin position="50"/>
        <end position="78"/>
    </location>
</feature>
<feature type="compositionally biased region" description="Low complexity" evidence="6">
    <location>
        <begin position="419"/>
        <end position="430"/>
    </location>
</feature>
<dbReference type="SUPFAM" id="SSF90229">
    <property type="entry name" value="CCCH zinc finger"/>
    <property type="match status" value="3"/>
</dbReference>
<keyword evidence="1 5" id="KW-0479">Metal-binding</keyword>
<keyword evidence="3 5" id="KW-0862">Zinc</keyword>
<dbReference type="InterPro" id="IPR036855">
    <property type="entry name" value="Znf_CCCH_sf"/>
</dbReference>
<dbReference type="Gene3D" id="4.10.1000.10">
    <property type="entry name" value="Zinc finger, CCCH-type"/>
    <property type="match status" value="2"/>
</dbReference>
<dbReference type="PROSITE" id="PS50103">
    <property type="entry name" value="ZF_C3H1"/>
    <property type="match status" value="3"/>
</dbReference>
<accession>A0AAD3HC71</accession>
<gene>
    <name evidence="8" type="ORF">CTEN210_14347</name>
</gene>
<dbReference type="GO" id="GO:0008270">
    <property type="term" value="F:zinc ion binding"/>
    <property type="evidence" value="ECO:0007669"/>
    <property type="project" value="UniProtKB-KW"/>
</dbReference>
<sequence length="630" mass="70096">MSLYPQRPGEPNCRDFLRTGRCKYGESCKYHHPEGGSQTNDPNEPPFPIRPDEPLCQYYLKNGTCKFGQACKFHHPPHLMGKPRTIYASSSINVNHSEMVAISSEVGLVLPQRPAEPDCLYFLKHGRCKYGSTCKYHHPMNTTSPVNVNNDSVRYAMYAVPNTTGNIGGERVRSISTGSYSEIRDQPTNTMHMNMPLYPPVNHEGRIVDSVPTSRGSRNDTLNTISNYRMGNMNGNATAEWQRYYKHEGTASQIGSPSVTSSTIASSYETAVSNMDKIPQAVMAQQHQSLLGRSLNDHSHHSHEDAALTFEDAMMPPVHDGSRISGIPHYRKPQMQRRVDASYEQNGVTGRPPSNDGRKIKSEYNGNSYAQQTQGNGRGPSGPIPQRPTKDRAVDDGLSQMTSALLTMLDTPETRKTDTASTSNASTVSAGNLDDLNSQGSINNVTPPFLSTSLPEYMNAARQERRISSGQNSQDVFMRMMNNNSIGQNHPIRPEDQSANFSRNHTASYNRTPYPMHPSMPPRHNGVSYGQNHVDDSILLSSRPDNNMHHRHYSMGSGSDLHFMNHHDGSLSVPFHPSQQQYQEREQETLHSINHKSEAINNSLNHQTGEGDWNPNSDTVGGLSTQFFLS</sequence>
<feature type="domain" description="C3H1-type" evidence="7">
    <location>
        <begin position="113"/>
        <end position="141"/>
    </location>
</feature>
<keyword evidence="2 5" id="KW-0863">Zinc-finger</keyword>
<dbReference type="InterPro" id="IPR000571">
    <property type="entry name" value="Znf_CCCH"/>
</dbReference>